<gene>
    <name evidence="1" type="ORF">M9H77_35603</name>
</gene>
<dbReference type="EMBL" id="CM044708">
    <property type="protein sequence ID" value="KAI5649598.1"/>
    <property type="molecule type" value="Genomic_DNA"/>
</dbReference>
<comment type="caution">
    <text evidence="1">The sequence shown here is derived from an EMBL/GenBank/DDBJ whole genome shotgun (WGS) entry which is preliminary data.</text>
</comment>
<proteinExistence type="predicted"/>
<organism evidence="1 2">
    <name type="scientific">Catharanthus roseus</name>
    <name type="common">Madagascar periwinkle</name>
    <name type="synonym">Vinca rosea</name>
    <dbReference type="NCBI Taxonomy" id="4058"/>
    <lineage>
        <taxon>Eukaryota</taxon>
        <taxon>Viridiplantae</taxon>
        <taxon>Streptophyta</taxon>
        <taxon>Embryophyta</taxon>
        <taxon>Tracheophyta</taxon>
        <taxon>Spermatophyta</taxon>
        <taxon>Magnoliopsida</taxon>
        <taxon>eudicotyledons</taxon>
        <taxon>Gunneridae</taxon>
        <taxon>Pentapetalae</taxon>
        <taxon>asterids</taxon>
        <taxon>lamiids</taxon>
        <taxon>Gentianales</taxon>
        <taxon>Apocynaceae</taxon>
        <taxon>Rauvolfioideae</taxon>
        <taxon>Vinceae</taxon>
        <taxon>Catharanthinae</taxon>
        <taxon>Catharanthus</taxon>
    </lineage>
</organism>
<keyword evidence="2" id="KW-1185">Reference proteome</keyword>
<reference evidence="2" key="1">
    <citation type="journal article" date="2023" name="Nat. Plants">
        <title>Single-cell RNA sequencing provides a high-resolution roadmap for understanding the multicellular compartmentation of specialized metabolism.</title>
        <authorList>
            <person name="Sun S."/>
            <person name="Shen X."/>
            <person name="Li Y."/>
            <person name="Li Y."/>
            <person name="Wang S."/>
            <person name="Li R."/>
            <person name="Zhang H."/>
            <person name="Shen G."/>
            <person name="Guo B."/>
            <person name="Wei J."/>
            <person name="Xu J."/>
            <person name="St-Pierre B."/>
            <person name="Chen S."/>
            <person name="Sun C."/>
        </authorList>
    </citation>
    <scope>NUCLEOTIDE SEQUENCE [LARGE SCALE GENOMIC DNA]</scope>
</reference>
<evidence type="ECO:0000313" key="1">
    <source>
        <dbReference type="EMBL" id="KAI5649598.1"/>
    </source>
</evidence>
<name>A0ACB9ZRD4_CATRO</name>
<evidence type="ECO:0000313" key="2">
    <source>
        <dbReference type="Proteomes" id="UP001060085"/>
    </source>
</evidence>
<dbReference type="Proteomes" id="UP001060085">
    <property type="component" value="Linkage Group LG08"/>
</dbReference>
<protein>
    <submittedName>
        <fullName evidence="1">Uncharacterized protein</fullName>
    </submittedName>
</protein>
<sequence>MIQFTLSTLYAYVVSMFCIPNLTNTCKLVCFQAHVDAPNMVRCQMNFKKLELTDIKIDIKRIPKKRTLIEAMEAADVKNKWGNSSWGRKLIVQKRRASLNDFDRFKLMLAKIKRAGLVRQELAKLKKQSAPES</sequence>
<accession>A0ACB9ZRD4</accession>